<feature type="transmembrane region" description="Helical" evidence="11">
    <location>
        <begin position="14"/>
        <end position="35"/>
    </location>
</feature>
<evidence type="ECO:0000256" key="4">
    <source>
        <dbReference type="ARBA" id="ARBA00022692"/>
    </source>
</evidence>
<dbReference type="PANTHER" id="PTHR43255">
    <property type="entry name" value="IRON-SULFUR-BINDING OXIDOREDUCTASE FADF-RELATED-RELATED"/>
    <property type="match status" value="1"/>
</dbReference>
<evidence type="ECO:0000256" key="3">
    <source>
        <dbReference type="ARBA" id="ARBA00022485"/>
    </source>
</evidence>
<keyword evidence="8" id="KW-0408">Iron</keyword>
<keyword evidence="9" id="KW-0411">Iron-sulfur</keyword>
<dbReference type="Pfam" id="PF13183">
    <property type="entry name" value="Fer4_8"/>
    <property type="match status" value="1"/>
</dbReference>
<keyword evidence="2" id="KW-1003">Cell membrane</keyword>
<evidence type="ECO:0000256" key="5">
    <source>
        <dbReference type="ARBA" id="ARBA00022723"/>
    </source>
</evidence>
<keyword evidence="5" id="KW-0479">Metal-binding</keyword>
<dbReference type="InterPro" id="IPR004017">
    <property type="entry name" value="Cys_rich_dom"/>
</dbReference>
<dbReference type="PROSITE" id="PS51379">
    <property type="entry name" value="4FE4S_FER_2"/>
    <property type="match status" value="1"/>
</dbReference>
<dbReference type="GO" id="GO:0016491">
    <property type="term" value="F:oxidoreductase activity"/>
    <property type="evidence" value="ECO:0007669"/>
    <property type="project" value="UniProtKB-KW"/>
</dbReference>
<dbReference type="Proteomes" id="UP000177583">
    <property type="component" value="Unassembled WGS sequence"/>
</dbReference>
<dbReference type="GO" id="GO:0051539">
    <property type="term" value="F:4 iron, 4 sulfur cluster binding"/>
    <property type="evidence" value="ECO:0007669"/>
    <property type="project" value="UniProtKB-KW"/>
</dbReference>
<dbReference type="SUPFAM" id="SSF46548">
    <property type="entry name" value="alpha-helical ferredoxin"/>
    <property type="match status" value="1"/>
</dbReference>
<feature type="transmembrane region" description="Helical" evidence="11">
    <location>
        <begin position="160"/>
        <end position="181"/>
    </location>
</feature>
<dbReference type="InterPro" id="IPR051460">
    <property type="entry name" value="HdrC_iron-sulfur_subunit"/>
</dbReference>
<keyword evidence="10 11" id="KW-0472">Membrane</keyword>
<dbReference type="GO" id="GO:0005886">
    <property type="term" value="C:plasma membrane"/>
    <property type="evidence" value="ECO:0007669"/>
    <property type="project" value="UniProtKB-SubCell"/>
</dbReference>
<dbReference type="PROSITE" id="PS00198">
    <property type="entry name" value="4FE4S_FER_1"/>
    <property type="match status" value="2"/>
</dbReference>
<dbReference type="SUPFAM" id="SSF103501">
    <property type="entry name" value="Respiratory nitrate reductase 1 gamma chain"/>
    <property type="match status" value="1"/>
</dbReference>
<dbReference type="Gene3D" id="1.10.1060.10">
    <property type="entry name" value="Alpha-helical ferredoxin"/>
    <property type="match status" value="1"/>
</dbReference>
<keyword evidence="6 11" id="KW-1133">Transmembrane helix</keyword>
<name>A0A1F6GZW4_9PROT</name>
<evidence type="ECO:0000256" key="7">
    <source>
        <dbReference type="ARBA" id="ARBA00023002"/>
    </source>
</evidence>
<accession>A0A1F6GZW4</accession>
<evidence type="ECO:0000256" key="1">
    <source>
        <dbReference type="ARBA" id="ARBA00004651"/>
    </source>
</evidence>
<evidence type="ECO:0000256" key="2">
    <source>
        <dbReference type="ARBA" id="ARBA00022475"/>
    </source>
</evidence>
<dbReference type="InterPro" id="IPR036197">
    <property type="entry name" value="NarG-like_sf"/>
</dbReference>
<evidence type="ECO:0000256" key="8">
    <source>
        <dbReference type="ARBA" id="ARBA00023004"/>
    </source>
</evidence>
<feature type="transmembrane region" description="Helical" evidence="11">
    <location>
        <begin position="217"/>
        <end position="236"/>
    </location>
</feature>
<evidence type="ECO:0000313" key="14">
    <source>
        <dbReference type="Proteomes" id="UP000177583"/>
    </source>
</evidence>
<dbReference type="PANTHER" id="PTHR43255:SF1">
    <property type="entry name" value="IRON-SULFUR-BINDING OXIDOREDUCTASE FADF-RELATED"/>
    <property type="match status" value="1"/>
</dbReference>
<dbReference type="Gene3D" id="1.20.950.20">
    <property type="entry name" value="Transmembrane di-heme cytochromes, Chain C"/>
    <property type="match status" value="1"/>
</dbReference>
<evidence type="ECO:0000256" key="9">
    <source>
        <dbReference type="ARBA" id="ARBA00023014"/>
    </source>
</evidence>
<feature type="domain" description="4Fe-4S ferredoxin-type" evidence="12">
    <location>
        <begin position="283"/>
        <end position="313"/>
    </location>
</feature>
<evidence type="ECO:0000259" key="12">
    <source>
        <dbReference type="PROSITE" id="PS51379"/>
    </source>
</evidence>
<reference evidence="13 14" key="1">
    <citation type="journal article" date="2016" name="Nat. Commun.">
        <title>Thousands of microbial genomes shed light on interconnected biogeochemical processes in an aquifer system.</title>
        <authorList>
            <person name="Anantharaman K."/>
            <person name="Brown C.T."/>
            <person name="Hug L.A."/>
            <person name="Sharon I."/>
            <person name="Castelle C.J."/>
            <person name="Probst A.J."/>
            <person name="Thomas B.C."/>
            <person name="Singh A."/>
            <person name="Wilkins M.J."/>
            <person name="Karaoz U."/>
            <person name="Brodie E.L."/>
            <person name="Williams K.H."/>
            <person name="Hubbard S.S."/>
            <person name="Banfield J.F."/>
        </authorList>
    </citation>
    <scope>NUCLEOTIDE SEQUENCE [LARGE SCALE GENOMIC DNA]</scope>
</reference>
<comment type="caution">
    <text evidence="13">The sequence shown here is derived from an EMBL/GenBank/DDBJ whole genome shotgun (WGS) entry which is preliminary data.</text>
</comment>
<dbReference type="InterPro" id="IPR023234">
    <property type="entry name" value="NarG-like_domain"/>
</dbReference>
<evidence type="ECO:0000256" key="11">
    <source>
        <dbReference type="SAM" id="Phobius"/>
    </source>
</evidence>
<dbReference type="GO" id="GO:0046872">
    <property type="term" value="F:metal ion binding"/>
    <property type="evidence" value="ECO:0007669"/>
    <property type="project" value="UniProtKB-KW"/>
</dbReference>
<dbReference type="AlphaFoldDB" id="A0A1F6GZW4"/>
<comment type="subcellular location">
    <subcellularLocation>
        <location evidence="1">Cell membrane</location>
        <topology evidence="1">Multi-pass membrane protein</topology>
    </subcellularLocation>
</comment>
<dbReference type="EMBL" id="MFNF01000014">
    <property type="protein sequence ID" value="OGH03629.1"/>
    <property type="molecule type" value="Genomic_DNA"/>
</dbReference>
<feature type="transmembrane region" description="Helical" evidence="11">
    <location>
        <begin position="120"/>
        <end position="140"/>
    </location>
</feature>
<evidence type="ECO:0000313" key="13">
    <source>
        <dbReference type="EMBL" id="OGH03629.1"/>
    </source>
</evidence>
<keyword evidence="4 11" id="KW-0812">Transmembrane</keyword>
<organism evidence="13 14">
    <name type="scientific">Candidatus Lambdaproteobacteria bacterium RIFOXYD2_FULL_56_26</name>
    <dbReference type="NCBI Taxonomy" id="1817773"/>
    <lineage>
        <taxon>Bacteria</taxon>
        <taxon>Pseudomonadati</taxon>
        <taxon>Pseudomonadota</taxon>
        <taxon>Candidatus Lambdaproteobacteria</taxon>
    </lineage>
</organism>
<dbReference type="InterPro" id="IPR009051">
    <property type="entry name" value="Helical_ferredxn"/>
</dbReference>
<keyword evidence="7" id="KW-0560">Oxidoreductase</keyword>
<dbReference type="Pfam" id="PF02754">
    <property type="entry name" value="CCG"/>
    <property type="match status" value="2"/>
</dbReference>
<feature type="transmembrane region" description="Helical" evidence="11">
    <location>
        <begin position="82"/>
        <end position="100"/>
    </location>
</feature>
<protein>
    <submittedName>
        <fullName evidence="13">Electron transporter</fullName>
    </submittedName>
</protein>
<proteinExistence type="predicted"/>
<dbReference type="InterPro" id="IPR017896">
    <property type="entry name" value="4Fe4S_Fe-S-bd"/>
</dbReference>
<dbReference type="InterPro" id="IPR017900">
    <property type="entry name" value="4Fe4S_Fe_S_CS"/>
</dbReference>
<sequence length="664" mass="74519">MENSRVIYWNIPQFAVWVMYLLAVLSLAVMVWGFVRRLKVYAQGQKRRPLDQVGGRIFRALSEALFQQKVAREPGIGPLHNYFFWSFGVLFLGTVLVFIQTDLTEPLLGWMFLEGDFYKAYSLALDLSGLVAVLMLGGMFSRRYFFGAQGMIQKPLDLVFYLDLFLILGTGFFLEGLRMLVTELGVNDPLSQYSPVGLVLARYFQLLPPEWVLPLHLGLWSFHMVLVMVFIALIPFSRLKHLVLTPVNYLFFENQPKGHLETLNLEDETQETFGYQTPKDLRFKDIYDTDACTSCARCQDRCPAFNTNKPLSPMKVIEDLGKVCFELKNGNLAEAVGKEALWACTTCRACMEFCPAEIEHIPKIVGMRRAMVLMEGEFPGEEVAKAMDDLEVNGNPLGFAKATRGDWAAGLPLVEVAEADYVYFTGCYGSFDPRNQQVAKALVKLAQAAGVKLAILGKEERCCGEPARKMGNEYLYQSLAKENIATFESKGVKKIVTACPHCFQTLGQDYRDLGFQAEVLHANQLLDQLWQHYKFKLNRSGVKVTYHDSCYLGRYNNLFEAPRNLLEGVGVGFKEMEKNGLESFCCGAGGGRILAEEKLGTRINLKRATMAQKTGAELVVSSCPFCLTMMEDATKGLEGEPLKAMDLLELLASHLPEPKSNEGQ</sequence>
<gene>
    <name evidence="13" type="ORF">A2557_13795</name>
</gene>
<keyword evidence="3" id="KW-0004">4Fe-4S</keyword>
<evidence type="ECO:0000256" key="6">
    <source>
        <dbReference type="ARBA" id="ARBA00022989"/>
    </source>
</evidence>
<dbReference type="Pfam" id="PF02665">
    <property type="entry name" value="Nitrate_red_gam"/>
    <property type="match status" value="1"/>
</dbReference>
<evidence type="ECO:0000256" key="10">
    <source>
        <dbReference type="ARBA" id="ARBA00023136"/>
    </source>
</evidence>